<dbReference type="InterPro" id="IPR003604">
    <property type="entry name" value="Matrin/U1-like-C_Znf_C2H2"/>
</dbReference>
<dbReference type="GO" id="GO:0008270">
    <property type="term" value="F:zinc ion binding"/>
    <property type="evidence" value="ECO:0007669"/>
    <property type="project" value="UniProtKB-KW"/>
</dbReference>
<dbReference type="OrthoDB" id="2108430at2759"/>
<gene>
    <name evidence="6" type="ORF">BGW38_004923</name>
</gene>
<organism evidence="6 7">
    <name type="scientific">Lunasporangiospora selenospora</name>
    <dbReference type="NCBI Taxonomy" id="979761"/>
    <lineage>
        <taxon>Eukaryota</taxon>
        <taxon>Fungi</taxon>
        <taxon>Fungi incertae sedis</taxon>
        <taxon>Mucoromycota</taxon>
        <taxon>Mortierellomycotina</taxon>
        <taxon>Mortierellomycetes</taxon>
        <taxon>Mortierellales</taxon>
        <taxon>Mortierellaceae</taxon>
        <taxon>Lunasporangiospora</taxon>
    </lineage>
</organism>
<evidence type="ECO:0000256" key="2">
    <source>
        <dbReference type="ARBA" id="ARBA00022771"/>
    </source>
</evidence>
<dbReference type="AlphaFoldDB" id="A0A9P6G220"/>
<dbReference type="SMART" id="SM00451">
    <property type="entry name" value="ZnF_U1"/>
    <property type="match status" value="1"/>
</dbReference>
<evidence type="ECO:0000256" key="4">
    <source>
        <dbReference type="SAM" id="MobiDB-lite"/>
    </source>
</evidence>
<evidence type="ECO:0000259" key="5">
    <source>
        <dbReference type="PROSITE" id="PS00028"/>
    </source>
</evidence>
<accession>A0A9P6G220</accession>
<feature type="domain" description="C2H2-type" evidence="5">
    <location>
        <begin position="91"/>
        <end position="113"/>
    </location>
</feature>
<sequence>MNLDECIATLPRCERGIPRDIFSPRQQLPDPYSLELVSEYSRFSTSLDDPLLSTTTKNGRSPTVSTNPSSSPRNTANPPVTSSSNDGRLYCSACKKSFGTEATWNSHQNSAKHLAAVKEADKKNKSVSAKGTSGGRGNSKSNPGGNNSTKSQATAAAGLVQEEQHPEVKEALATFRKIEKVVNENPSMSATILWKIAKAQSAAPGTLTPTQIGMTLYLSRLALARLVVYISPLLASQYFLEAIHGRWQIDLNDFQTLREMVTTSSVTQLTTHCKTILSTNSKTKKLMLPTAPVATPATAASAVPKKPTDPNLKLVTILMECASLAAQLPSAVHGAKEPTTGLSSDRLLTLTPIDQELAETAVVLFSMGLCLLEAQSEGSGNASVGPGADSPVVILRKLAILFRQLRMGYAASACLIRAGEVSESSQGVSDQTSRDRNLWDLMQALVWAMESADFVRMQRVVDLMRRQDLTRSLDVQTMIAVANAVISQDNDYLSNQAQRAIEHLVLLIQEGNSVEVDMDACREKLPAALLLCRHNNSFSNCISILKRVQRLVR</sequence>
<keyword evidence="3" id="KW-0862">Zinc</keyword>
<dbReference type="Gene3D" id="3.30.160.60">
    <property type="entry name" value="Classic Zinc Finger"/>
    <property type="match status" value="1"/>
</dbReference>
<feature type="compositionally biased region" description="Low complexity" evidence="4">
    <location>
        <begin position="138"/>
        <end position="148"/>
    </location>
</feature>
<keyword evidence="2" id="KW-0863">Zinc-finger</keyword>
<evidence type="ECO:0000313" key="7">
    <source>
        <dbReference type="Proteomes" id="UP000780801"/>
    </source>
</evidence>
<keyword evidence="1" id="KW-0479">Metal-binding</keyword>
<dbReference type="InterPro" id="IPR022755">
    <property type="entry name" value="Znf_C2H2_jaz"/>
</dbReference>
<dbReference type="Proteomes" id="UP000780801">
    <property type="component" value="Unassembled WGS sequence"/>
</dbReference>
<dbReference type="InterPro" id="IPR013087">
    <property type="entry name" value="Znf_C2H2_type"/>
</dbReference>
<dbReference type="PROSITE" id="PS00028">
    <property type="entry name" value="ZINC_FINGER_C2H2_1"/>
    <property type="match status" value="1"/>
</dbReference>
<evidence type="ECO:0000256" key="3">
    <source>
        <dbReference type="ARBA" id="ARBA00022833"/>
    </source>
</evidence>
<evidence type="ECO:0000313" key="6">
    <source>
        <dbReference type="EMBL" id="KAF9584855.1"/>
    </source>
</evidence>
<reference evidence="6" key="1">
    <citation type="journal article" date="2020" name="Fungal Divers.">
        <title>Resolving the Mortierellaceae phylogeny through synthesis of multi-gene phylogenetics and phylogenomics.</title>
        <authorList>
            <person name="Vandepol N."/>
            <person name="Liber J."/>
            <person name="Desiro A."/>
            <person name="Na H."/>
            <person name="Kennedy M."/>
            <person name="Barry K."/>
            <person name="Grigoriev I.V."/>
            <person name="Miller A.N."/>
            <person name="O'Donnell K."/>
            <person name="Stajich J.E."/>
            <person name="Bonito G."/>
        </authorList>
    </citation>
    <scope>NUCLEOTIDE SEQUENCE</scope>
    <source>
        <strain evidence="6">KOD1015</strain>
    </source>
</reference>
<dbReference type="InterPro" id="IPR036236">
    <property type="entry name" value="Znf_C2H2_sf"/>
</dbReference>
<proteinExistence type="predicted"/>
<feature type="region of interest" description="Disordered" evidence="4">
    <location>
        <begin position="117"/>
        <end position="163"/>
    </location>
</feature>
<comment type="caution">
    <text evidence="6">The sequence shown here is derived from an EMBL/GenBank/DDBJ whole genome shotgun (WGS) entry which is preliminary data.</text>
</comment>
<keyword evidence="7" id="KW-1185">Reference proteome</keyword>
<name>A0A9P6G220_9FUNG</name>
<evidence type="ECO:0000256" key="1">
    <source>
        <dbReference type="ARBA" id="ARBA00022723"/>
    </source>
</evidence>
<protein>
    <recommendedName>
        <fullName evidence="5">C2H2-type domain-containing protein</fullName>
    </recommendedName>
</protein>
<dbReference type="EMBL" id="JAABOA010000313">
    <property type="protein sequence ID" value="KAF9584855.1"/>
    <property type="molecule type" value="Genomic_DNA"/>
</dbReference>
<dbReference type="Pfam" id="PF12171">
    <property type="entry name" value="zf-C2H2_jaz"/>
    <property type="match status" value="1"/>
</dbReference>
<dbReference type="SUPFAM" id="SSF57667">
    <property type="entry name" value="beta-beta-alpha zinc fingers"/>
    <property type="match status" value="1"/>
</dbReference>
<dbReference type="GO" id="GO:0003676">
    <property type="term" value="F:nucleic acid binding"/>
    <property type="evidence" value="ECO:0007669"/>
    <property type="project" value="InterPro"/>
</dbReference>
<feature type="region of interest" description="Disordered" evidence="4">
    <location>
        <begin position="47"/>
        <end position="86"/>
    </location>
</feature>
<feature type="compositionally biased region" description="Low complexity" evidence="4">
    <location>
        <begin position="47"/>
        <end position="79"/>
    </location>
</feature>